<feature type="transmembrane region" description="Helical" evidence="5">
    <location>
        <begin position="105"/>
        <end position="125"/>
    </location>
</feature>
<evidence type="ECO:0000256" key="3">
    <source>
        <dbReference type="ARBA" id="ARBA00022989"/>
    </source>
</evidence>
<feature type="transmembrane region" description="Helical" evidence="5">
    <location>
        <begin position="73"/>
        <end position="93"/>
    </location>
</feature>
<name>A0A544QQL0_9EURY</name>
<evidence type="ECO:0000313" key="6">
    <source>
        <dbReference type="EMBL" id="TQQ81734.1"/>
    </source>
</evidence>
<evidence type="ECO:0000256" key="5">
    <source>
        <dbReference type="SAM" id="Phobius"/>
    </source>
</evidence>
<comment type="subcellular location">
    <subcellularLocation>
        <location evidence="1">Membrane</location>
        <topology evidence="1">Multi-pass membrane protein</topology>
    </subcellularLocation>
</comment>
<evidence type="ECO:0000256" key="1">
    <source>
        <dbReference type="ARBA" id="ARBA00004141"/>
    </source>
</evidence>
<keyword evidence="7" id="KW-1185">Reference proteome</keyword>
<evidence type="ECO:0000313" key="7">
    <source>
        <dbReference type="Proteomes" id="UP000315385"/>
    </source>
</evidence>
<dbReference type="GO" id="GO:0016020">
    <property type="term" value="C:membrane"/>
    <property type="evidence" value="ECO:0007669"/>
    <property type="project" value="UniProtKB-SubCell"/>
</dbReference>
<proteinExistence type="predicted"/>
<organism evidence="6 7">
    <name type="scientific">Halonotius roseus</name>
    <dbReference type="NCBI Taxonomy" id="2511997"/>
    <lineage>
        <taxon>Archaea</taxon>
        <taxon>Methanobacteriati</taxon>
        <taxon>Methanobacteriota</taxon>
        <taxon>Stenosarchaea group</taxon>
        <taxon>Halobacteria</taxon>
        <taxon>Halobacteriales</taxon>
        <taxon>Haloferacaceae</taxon>
        <taxon>Halonotius</taxon>
    </lineage>
</organism>
<sequence length="127" mass="13584">MGSDTTDTLSTLGRVLFGLGVALQATEDFREMDETIEYADSADVPLPEIAAPFASGMMVVGGLGTALWRFPRLATGAVATFLAVVTPTMHDFWNADPDDKSGERLAFFGNLAMFGAALAFLRAAYKR</sequence>
<dbReference type="Proteomes" id="UP000315385">
    <property type="component" value="Unassembled WGS sequence"/>
</dbReference>
<dbReference type="Pfam" id="PF07681">
    <property type="entry name" value="DoxX"/>
    <property type="match status" value="1"/>
</dbReference>
<evidence type="ECO:0000256" key="4">
    <source>
        <dbReference type="ARBA" id="ARBA00023136"/>
    </source>
</evidence>
<dbReference type="EMBL" id="SESI01000001">
    <property type="protein sequence ID" value="TQQ81734.1"/>
    <property type="molecule type" value="Genomic_DNA"/>
</dbReference>
<keyword evidence="2 5" id="KW-0812">Transmembrane</keyword>
<accession>A0A544QQL0</accession>
<feature type="transmembrane region" description="Helical" evidence="5">
    <location>
        <begin position="49"/>
        <end position="68"/>
    </location>
</feature>
<comment type="caution">
    <text evidence="6">The sequence shown here is derived from an EMBL/GenBank/DDBJ whole genome shotgun (WGS) entry which is preliminary data.</text>
</comment>
<keyword evidence="3 5" id="KW-1133">Transmembrane helix</keyword>
<dbReference type="OrthoDB" id="333702at2157"/>
<dbReference type="AlphaFoldDB" id="A0A544QQL0"/>
<dbReference type="InterPro" id="IPR032808">
    <property type="entry name" value="DoxX"/>
</dbReference>
<keyword evidence="4 5" id="KW-0472">Membrane</keyword>
<protein>
    <submittedName>
        <fullName evidence="6">DoxX family protein</fullName>
    </submittedName>
</protein>
<gene>
    <name evidence="6" type="ORF">EWF95_02005</name>
</gene>
<dbReference type="RefSeq" id="WP_142442355.1">
    <property type="nucleotide sequence ID" value="NZ_SESI01000001.1"/>
</dbReference>
<evidence type="ECO:0000256" key="2">
    <source>
        <dbReference type="ARBA" id="ARBA00022692"/>
    </source>
</evidence>
<reference evidence="6 7" key="1">
    <citation type="submission" date="2019-02" db="EMBL/GenBank/DDBJ databases">
        <title>Halonotius sp. a new haloqrchaeon isolated from saline water.</title>
        <authorList>
            <person name="Duran-Viseras A."/>
            <person name="Sanchez-Porro C."/>
            <person name="Ventosa A."/>
        </authorList>
    </citation>
    <scope>NUCLEOTIDE SEQUENCE [LARGE SCALE GENOMIC DNA]</scope>
    <source>
        <strain evidence="6 7">F9-27</strain>
    </source>
</reference>